<dbReference type="InterPro" id="IPR007863">
    <property type="entry name" value="Peptidase_M16_C"/>
</dbReference>
<evidence type="ECO:0008006" key="4">
    <source>
        <dbReference type="Google" id="ProtNLM"/>
    </source>
</evidence>
<dbReference type="SUPFAM" id="SSF63411">
    <property type="entry name" value="LuxS/MPP-like metallohydrolase"/>
    <property type="match status" value="2"/>
</dbReference>
<dbReference type="InterPro" id="IPR011249">
    <property type="entry name" value="Metalloenz_LuxS/M16"/>
</dbReference>
<organism evidence="3">
    <name type="scientific">hydrocarbon metagenome</name>
    <dbReference type="NCBI Taxonomy" id="938273"/>
    <lineage>
        <taxon>unclassified sequences</taxon>
        <taxon>metagenomes</taxon>
        <taxon>ecological metagenomes</taxon>
    </lineage>
</organism>
<dbReference type="Pfam" id="PF05193">
    <property type="entry name" value="Peptidase_M16_C"/>
    <property type="match status" value="1"/>
</dbReference>
<evidence type="ECO:0000313" key="3">
    <source>
        <dbReference type="EMBL" id="KUG24832.1"/>
    </source>
</evidence>
<feature type="domain" description="Peptidase M16 N-terminal" evidence="1">
    <location>
        <begin position="63"/>
        <end position="181"/>
    </location>
</feature>
<dbReference type="InterPro" id="IPR011765">
    <property type="entry name" value="Pept_M16_N"/>
</dbReference>
<evidence type="ECO:0000259" key="2">
    <source>
        <dbReference type="Pfam" id="PF05193"/>
    </source>
</evidence>
<feature type="domain" description="Peptidase M16 C-terminal" evidence="2">
    <location>
        <begin position="205"/>
        <end position="381"/>
    </location>
</feature>
<accession>A0A0W8FVC5</accession>
<sequence>MRITENKMNNKFFIIIIFLFALSLYAQVDRSNMPEPAPAPEIQIGDSESFTLDNGMKVFVVKNDKLPVVSFSLVIDRDPIFEGENAGYVSMSGQLLRTGTKTRSKADIDEAVDFIGARLNTSATGIFASSLTQHTESLLDLMSDIVLNAEFKQEELDKIIKQTLSGLKAQKDDPNAIASNVRNALVFGLGHPYGEQITEETVNNITLKICQNYYENYFSPSISFMAIVGDIEKDDAEKLIKKYFGSWKAKEVQKATYKKPQAPLVNKVALVDRPQSVQSVVNVSYPIDLKIGSEDVIKTSVANMILGGYFSSKLNSNLREDKGYTYGARSSIDSDELIGSFSASTQVRNSVTDSTITEILTEMKKMRNGEFTDEELELAKNFLNGSFSRSLESPQTIARFALNIERYNLPKDYYKNYLKNLDAVTKEDVIAVSKKYIKPDEAHILVVGKGDEVADNLKKFSLSGKINYYDIYGNEYDPTVKKVDPSITVDSVIERWIDVQGGREKLESIKDVQTILKGQVQGFDVTLTLSRKIPNLLHQELDAVVVKQTTSFNGEVGKQITNGQESLIEGKQLDELKLQSTMNLFLHYDELGITPTLKGIKTINGKDAYEIELLLPSGKKWFNYYDVESGFKIREITTVESPQGSFDQTIDMSDYKEVEGVLFPHKLSQQLGPQSIELEVTEIKVNQDLSDGFFN</sequence>
<proteinExistence type="predicted"/>
<dbReference type="EMBL" id="LNQE01000814">
    <property type="protein sequence ID" value="KUG24832.1"/>
    <property type="molecule type" value="Genomic_DNA"/>
</dbReference>
<reference evidence="3" key="1">
    <citation type="journal article" date="2015" name="Proc. Natl. Acad. Sci. U.S.A.">
        <title>Networks of energetic and metabolic interactions define dynamics in microbial communities.</title>
        <authorList>
            <person name="Embree M."/>
            <person name="Liu J.K."/>
            <person name="Al-Bassam M.M."/>
            <person name="Zengler K."/>
        </authorList>
    </citation>
    <scope>NUCLEOTIDE SEQUENCE</scope>
</reference>
<protein>
    <recommendedName>
        <fullName evidence="4">Insulinase family protein</fullName>
    </recommendedName>
</protein>
<comment type="caution">
    <text evidence="3">The sequence shown here is derived from an EMBL/GenBank/DDBJ whole genome shotgun (WGS) entry which is preliminary data.</text>
</comment>
<dbReference type="Gene3D" id="3.30.830.10">
    <property type="entry name" value="Metalloenzyme, LuxS/M16 peptidase-like"/>
    <property type="match status" value="2"/>
</dbReference>
<dbReference type="PANTHER" id="PTHR11851">
    <property type="entry name" value="METALLOPROTEASE"/>
    <property type="match status" value="1"/>
</dbReference>
<dbReference type="InterPro" id="IPR050361">
    <property type="entry name" value="MPP/UQCRC_Complex"/>
</dbReference>
<dbReference type="PANTHER" id="PTHR11851:SF224">
    <property type="entry name" value="PROCESSING PROTEASE"/>
    <property type="match status" value="1"/>
</dbReference>
<dbReference type="Gene3D" id="2.50.20.10">
    <property type="entry name" value="Lipoprotein localisation LolA/LolB/LppX"/>
    <property type="match status" value="1"/>
</dbReference>
<evidence type="ECO:0000259" key="1">
    <source>
        <dbReference type="Pfam" id="PF00675"/>
    </source>
</evidence>
<dbReference type="GO" id="GO:0046872">
    <property type="term" value="F:metal ion binding"/>
    <property type="evidence" value="ECO:0007669"/>
    <property type="project" value="InterPro"/>
</dbReference>
<name>A0A0W8FVC5_9ZZZZ</name>
<dbReference type="Pfam" id="PF00675">
    <property type="entry name" value="Peptidase_M16"/>
    <property type="match status" value="1"/>
</dbReference>
<gene>
    <name evidence="3" type="ORF">ASZ90_005355</name>
</gene>
<dbReference type="AlphaFoldDB" id="A0A0W8FVC5"/>